<protein>
    <submittedName>
        <fullName evidence="2">Uncharacterized protein</fullName>
    </submittedName>
</protein>
<comment type="caution">
    <text evidence="2">The sequence shown here is derived from an EMBL/GenBank/DDBJ whole genome shotgun (WGS) entry which is preliminary data.</text>
</comment>
<name>A0AA39MEL7_9AGAR</name>
<sequence>MQDLGVTSLTHFHLRFRVHGGASADDQCALNTDGTLKDASEITFYLDADSVTPLVPGPSDASAVEALHGHGQHHKNTAKLSVSLTVEQQDEDGNPVLPSVPQKRHLRKAKGKAKAWADGVIDVDEDDDDYEDTDAELDDGKTDTLDEDDSAIPNEELASMLPLKTIPLGGKPAECQLQKSSKTKPPKKRQYIAEEEGSTSHNTTSHVPSTSNVRSKKKSAIHYFFELVRVNAKGNTLQGAPSDKHYHCHHGQHKIIMILGTSHSNLTTLVNHLKHHFPAMHCLYMILHDRKDPPTEEEIEITNGMRKLDAMSTASYLKKLKLASENIIQAFQWQTVQVAGEWDQEKFERLLLEWIVVCDQPFEEVK</sequence>
<dbReference type="AlphaFoldDB" id="A0AA39MEL7"/>
<feature type="region of interest" description="Disordered" evidence="1">
    <location>
        <begin position="172"/>
        <end position="214"/>
    </location>
</feature>
<evidence type="ECO:0000313" key="3">
    <source>
        <dbReference type="Proteomes" id="UP001175226"/>
    </source>
</evidence>
<feature type="region of interest" description="Disordered" evidence="1">
    <location>
        <begin position="124"/>
        <end position="149"/>
    </location>
</feature>
<reference evidence="2" key="1">
    <citation type="submission" date="2023-06" db="EMBL/GenBank/DDBJ databases">
        <authorList>
            <consortium name="Lawrence Berkeley National Laboratory"/>
            <person name="Ahrendt S."/>
            <person name="Sahu N."/>
            <person name="Indic B."/>
            <person name="Wong-Bajracharya J."/>
            <person name="Merenyi Z."/>
            <person name="Ke H.-M."/>
            <person name="Monk M."/>
            <person name="Kocsube S."/>
            <person name="Drula E."/>
            <person name="Lipzen A."/>
            <person name="Balint B."/>
            <person name="Henrissat B."/>
            <person name="Andreopoulos B."/>
            <person name="Martin F.M."/>
            <person name="Harder C.B."/>
            <person name="Rigling D."/>
            <person name="Ford K.L."/>
            <person name="Foster G.D."/>
            <person name="Pangilinan J."/>
            <person name="Papanicolaou A."/>
            <person name="Barry K."/>
            <person name="LaButti K."/>
            <person name="Viragh M."/>
            <person name="Koriabine M."/>
            <person name="Yan M."/>
            <person name="Riley R."/>
            <person name="Champramary S."/>
            <person name="Plett K.L."/>
            <person name="Tsai I.J."/>
            <person name="Slot J."/>
            <person name="Sipos G."/>
            <person name="Plett J."/>
            <person name="Nagy L.G."/>
            <person name="Grigoriev I.V."/>
        </authorList>
    </citation>
    <scope>NUCLEOTIDE SEQUENCE</scope>
    <source>
        <strain evidence="2">FPL87.14</strain>
    </source>
</reference>
<evidence type="ECO:0000256" key="1">
    <source>
        <dbReference type="SAM" id="MobiDB-lite"/>
    </source>
</evidence>
<organism evidence="2 3">
    <name type="scientific">Armillaria borealis</name>
    <dbReference type="NCBI Taxonomy" id="47425"/>
    <lineage>
        <taxon>Eukaryota</taxon>
        <taxon>Fungi</taxon>
        <taxon>Dikarya</taxon>
        <taxon>Basidiomycota</taxon>
        <taxon>Agaricomycotina</taxon>
        <taxon>Agaricomycetes</taxon>
        <taxon>Agaricomycetidae</taxon>
        <taxon>Agaricales</taxon>
        <taxon>Marasmiineae</taxon>
        <taxon>Physalacriaceae</taxon>
        <taxon>Armillaria</taxon>
    </lineage>
</organism>
<gene>
    <name evidence="2" type="ORF">EV421DRAFT_1912374</name>
</gene>
<keyword evidence="3" id="KW-1185">Reference proteome</keyword>
<dbReference type="Proteomes" id="UP001175226">
    <property type="component" value="Unassembled WGS sequence"/>
</dbReference>
<evidence type="ECO:0000313" key="2">
    <source>
        <dbReference type="EMBL" id="KAK0430953.1"/>
    </source>
</evidence>
<feature type="compositionally biased region" description="Basic residues" evidence="1">
    <location>
        <begin position="181"/>
        <end position="190"/>
    </location>
</feature>
<feature type="compositionally biased region" description="Acidic residues" evidence="1">
    <location>
        <begin position="124"/>
        <end position="137"/>
    </location>
</feature>
<dbReference type="EMBL" id="JAUEPT010000128">
    <property type="protein sequence ID" value="KAK0430953.1"/>
    <property type="molecule type" value="Genomic_DNA"/>
</dbReference>
<proteinExistence type="predicted"/>
<accession>A0AA39MEL7</accession>
<feature type="compositionally biased region" description="Polar residues" evidence="1">
    <location>
        <begin position="199"/>
        <end position="213"/>
    </location>
</feature>